<dbReference type="GO" id="GO:0005829">
    <property type="term" value="C:cytosol"/>
    <property type="evidence" value="ECO:0007669"/>
    <property type="project" value="TreeGrafter"/>
</dbReference>
<dbReference type="Pfam" id="PF00126">
    <property type="entry name" value="HTH_1"/>
    <property type="match status" value="1"/>
</dbReference>
<dbReference type="InterPro" id="IPR005119">
    <property type="entry name" value="LysR_subst-bd"/>
</dbReference>
<dbReference type="SUPFAM" id="SSF46785">
    <property type="entry name" value="Winged helix' DNA-binding domain"/>
    <property type="match status" value="1"/>
</dbReference>
<dbReference type="CDD" id="cd05466">
    <property type="entry name" value="PBP2_LTTR_substrate"/>
    <property type="match status" value="1"/>
</dbReference>
<dbReference type="PRINTS" id="PR00039">
    <property type="entry name" value="HTHLYSR"/>
</dbReference>
<evidence type="ECO:0000256" key="5">
    <source>
        <dbReference type="SAM" id="MobiDB-lite"/>
    </source>
</evidence>
<dbReference type="InterPro" id="IPR036390">
    <property type="entry name" value="WH_DNA-bd_sf"/>
</dbReference>
<dbReference type="GO" id="GO:0003700">
    <property type="term" value="F:DNA-binding transcription factor activity"/>
    <property type="evidence" value="ECO:0007669"/>
    <property type="project" value="InterPro"/>
</dbReference>
<gene>
    <name evidence="7" type="primary">cynR_1</name>
    <name evidence="7" type="ORF">LMG3458_00698</name>
</gene>
<keyword evidence="4" id="KW-0804">Transcription</keyword>
<dbReference type="Proteomes" id="UP000494111">
    <property type="component" value="Unassembled WGS sequence"/>
</dbReference>
<dbReference type="FunFam" id="1.10.10.10:FF:000001">
    <property type="entry name" value="LysR family transcriptional regulator"/>
    <property type="match status" value="1"/>
</dbReference>
<dbReference type="InterPro" id="IPR000847">
    <property type="entry name" value="LysR_HTH_N"/>
</dbReference>
<dbReference type="EMBL" id="CADIJO010000002">
    <property type="protein sequence ID" value="CAB3663169.1"/>
    <property type="molecule type" value="Genomic_DNA"/>
</dbReference>
<reference evidence="7 8" key="1">
    <citation type="submission" date="2020-04" db="EMBL/GenBank/DDBJ databases">
        <authorList>
            <person name="De Canck E."/>
        </authorList>
    </citation>
    <scope>NUCLEOTIDE SEQUENCE [LARGE SCALE GENOMIC DNA]</scope>
    <source>
        <strain evidence="7 8">LMG 3458</strain>
    </source>
</reference>
<evidence type="ECO:0000256" key="4">
    <source>
        <dbReference type="ARBA" id="ARBA00023163"/>
    </source>
</evidence>
<evidence type="ECO:0000313" key="7">
    <source>
        <dbReference type="EMBL" id="CAB3663169.1"/>
    </source>
</evidence>
<evidence type="ECO:0000313" key="8">
    <source>
        <dbReference type="Proteomes" id="UP000494111"/>
    </source>
</evidence>
<comment type="similarity">
    <text evidence="1">Belongs to the LysR transcriptional regulatory family.</text>
</comment>
<dbReference type="InterPro" id="IPR036388">
    <property type="entry name" value="WH-like_DNA-bd_sf"/>
</dbReference>
<dbReference type="Gene3D" id="1.10.10.10">
    <property type="entry name" value="Winged helix-like DNA-binding domain superfamily/Winged helix DNA-binding domain"/>
    <property type="match status" value="1"/>
</dbReference>
<dbReference type="PANTHER" id="PTHR30419:SF8">
    <property type="entry name" value="NITROGEN ASSIMILATION TRANSCRIPTIONAL ACTIVATOR-RELATED"/>
    <property type="match status" value="1"/>
</dbReference>
<evidence type="ECO:0000256" key="1">
    <source>
        <dbReference type="ARBA" id="ARBA00009437"/>
    </source>
</evidence>
<dbReference type="InterPro" id="IPR050950">
    <property type="entry name" value="HTH-type_LysR_regulators"/>
</dbReference>
<keyword evidence="3" id="KW-0238">DNA-binding</keyword>
<organism evidence="7 8">
    <name type="scientific">Achromobacter deleyi</name>
    <dbReference type="NCBI Taxonomy" id="1353891"/>
    <lineage>
        <taxon>Bacteria</taxon>
        <taxon>Pseudomonadati</taxon>
        <taxon>Pseudomonadota</taxon>
        <taxon>Betaproteobacteria</taxon>
        <taxon>Burkholderiales</taxon>
        <taxon>Alcaligenaceae</taxon>
        <taxon>Achromobacter</taxon>
    </lineage>
</organism>
<proteinExistence type="inferred from homology"/>
<name>A0A6S6Z6N3_9BURK</name>
<feature type="region of interest" description="Disordered" evidence="5">
    <location>
        <begin position="293"/>
        <end position="326"/>
    </location>
</feature>
<sequence length="326" mass="36245">MEIRQLRYFLEAAKREHITQAASALHITQSTLSHQLRQLEAQLGTPLFDRVGRQVRLTAAGRLFSRFALRALRDLEDGQLALQSLNDLQSGELRVGVITTYTNSLLPRAIASFATRYPGIHLHVEDLPMRQIEQRLQDGLLDIGLGFTTPDNGEHLDSEPLFTERLMLLVKDDHPLAARQTIDKKDLSGLDIALQSRLYVSRQLIERQLAKYIEGRVRLELDSIPAMQSIVAHSHLACMLFEGAVLPLPTLRAIPIVPQVTRTAALLWPRERYRSKAVTEFVQTVKANLAMTSAPGLAPAGDKRPARRPRTAKAGGGPAKASGRLK</sequence>
<dbReference type="Pfam" id="PF03466">
    <property type="entry name" value="LysR_substrate"/>
    <property type="match status" value="1"/>
</dbReference>
<evidence type="ECO:0000256" key="2">
    <source>
        <dbReference type="ARBA" id="ARBA00023015"/>
    </source>
</evidence>
<dbReference type="SUPFAM" id="SSF53850">
    <property type="entry name" value="Periplasmic binding protein-like II"/>
    <property type="match status" value="1"/>
</dbReference>
<dbReference type="Gene3D" id="3.40.190.290">
    <property type="match status" value="1"/>
</dbReference>
<feature type="domain" description="HTH lysR-type" evidence="6">
    <location>
        <begin position="1"/>
        <end position="58"/>
    </location>
</feature>
<evidence type="ECO:0000259" key="6">
    <source>
        <dbReference type="PROSITE" id="PS50931"/>
    </source>
</evidence>
<dbReference type="RefSeq" id="WP_175191347.1">
    <property type="nucleotide sequence ID" value="NZ_CADIJO010000002.1"/>
</dbReference>
<evidence type="ECO:0000256" key="3">
    <source>
        <dbReference type="ARBA" id="ARBA00023125"/>
    </source>
</evidence>
<dbReference type="GO" id="GO:0003677">
    <property type="term" value="F:DNA binding"/>
    <property type="evidence" value="ECO:0007669"/>
    <property type="project" value="UniProtKB-KW"/>
</dbReference>
<protein>
    <submittedName>
        <fullName evidence="7">HTH-type transcriptional regulator CynR</fullName>
    </submittedName>
</protein>
<accession>A0A6S6Z6N3</accession>
<dbReference type="AlphaFoldDB" id="A0A6S6Z6N3"/>
<dbReference type="PANTHER" id="PTHR30419">
    <property type="entry name" value="HTH-TYPE TRANSCRIPTIONAL REGULATOR YBHD"/>
    <property type="match status" value="1"/>
</dbReference>
<keyword evidence="2" id="KW-0805">Transcription regulation</keyword>
<dbReference type="PROSITE" id="PS50931">
    <property type="entry name" value="HTH_LYSR"/>
    <property type="match status" value="1"/>
</dbReference>